<accession>A0A3B0UAC6</accession>
<evidence type="ECO:0000259" key="2">
    <source>
        <dbReference type="SMART" id="SM01080"/>
    </source>
</evidence>
<feature type="transmembrane region" description="Helical" evidence="1">
    <location>
        <begin position="32"/>
        <end position="52"/>
    </location>
</feature>
<proteinExistence type="predicted"/>
<protein>
    <submittedName>
        <fullName evidence="3">Adenylate cyclase</fullName>
        <ecNumber evidence="3">4.6.1.1</ecNumber>
    </submittedName>
</protein>
<gene>
    <name evidence="3" type="ORF">MNBD_BACTEROID06-1842</name>
</gene>
<feature type="transmembrane region" description="Helical" evidence="1">
    <location>
        <begin position="349"/>
        <end position="368"/>
    </location>
</feature>
<keyword evidence="1" id="KW-0812">Transmembrane</keyword>
<reference evidence="3" key="1">
    <citation type="submission" date="2018-06" db="EMBL/GenBank/DDBJ databases">
        <authorList>
            <person name="Zhirakovskaya E."/>
        </authorList>
    </citation>
    <scope>NUCLEOTIDE SEQUENCE</scope>
</reference>
<dbReference type="GO" id="GO:0004016">
    <property type="term" value="F:adenylate cyclase activity"/>
    <property type="evidence" value="ECO:0007669"/>
    <property type="project" value="UniProtKB-EC"/>
</dbReference>
<evidence type="ECO:0000256" key="1">
    <source>
        <dbReference type="SAM" id="Phobius"/>
    </source>
</evidence>
<organism evidence="3">
    <name type="scientific">hydrothermal vent metagenome</name>
    <dbReference type="NCBI Taxonomy" id="652676"/>
    <lineage>
        <taxon>unclassified sequences</taxon>
        <taxon>metagenomes</taxon>
        <taxon>ecological metagenomes</taxon>
    </lineage>
</organism>
<dbReference type="EMBL" id="UOES01000322">
    <property type="protein sequence ID" value="VAW27905.1"/>
    <property type="molecule type" value="Genomic_DNA"/>
</dbReference>
<dbReference type="SMART" id="SM01080">
    <property type="entry name" value="CHASE2"/>
    <property type="match status" value="1"/>
</dbReference>
<feature type="transmembrane region" description="Helical" evidence="1">
    <location>
        <begin position="380"/>
        <end position="400"/>
    </location>
</feature>
<dbReference type="InterPro" id="IPR007890">
    <property type="entry name" value="CHASE2"/>
</dbReference>
<dbReference type="EC" id="4.6.1.1" evidence="3"/>
<evidence type="ECO:0000313" key="3">
    <source>
        <dbReference type="EMBL" id="VAW27905.1"/>
    </source>
</evidence>
<keyword evidence="1" id="KW-0472">Membrane</keyword>
<feature type="transmembrane region" description="Helical" evidence="1">
    <location>
        <begin position="406"/>
        <end position="431"/>
    </location>
</feature>
<dbReference type="Pfam" id="PF05226">
    <property type="entry name" value="CHASE2"/>
    <property type="match status" value="1"/>
</dbReference>
<keyword evidence="3" id="KW-0456">Lyase</keyword>
<sequence>MNCEESKAIKKDDKYLSIGQILRKPVYWIKSFLATIFIIVFLIFAGKFLAIFDFIDPIGDALAGYEVTDQVFSNPKWREIPPAEDNIVVVNVGNLSRAGIAQQINIINSFEPKVIGLDLIFRNLKTDTLGDMMLANALANSPNIVVYQKLLKPDDKEGLWNDVEYSHPIFTQDHPTAFVNLVIETAEAKQYDAKTCRSFFPRQVLYDSATQKIDTVFAFAVELAKYLKPDNVDKLLARNNEEEIVNYSGNVVDYGRTRLGTRFFALDTYDVLDTLFTPDLIKDKIVLMGVMGSSFDDKYTVEDKYFTPLNAIQAGRATPDMYGVVVHANIISMILNNSYIDQMGENTSYIIAFFMLFINVLLFTIIYYKFSSWYDGVTKLLQLAQALVFVFMIILFFHLFSYKLDLTYTIILVLLAGDVLEVYYGFIMKFYCKILEKVKKK</sequence>
<keyword evidence="1" id="KW-1133">Transmembrane helix</keyword>
<name>A0A3B0UAC6_9ZZZZ</name>
<dbReference type="AlphaFoldDB" id="A0A3B0UAC6"/>
<feature type="domain" description="CHASE2" evidence="2">
    <location>
        <begin position="60"/>
        <end position="362"/>
    </location>
</feature>